<organism evidence="1 2">
    <name type="scientific">Methanobrevibacter millerae</name>
    <dbReference type="NCBI Taxonomy" id="230361"/>
    <lineage>
        <taxon>Archaea</taxon>
        <taxon>Methanobacteriati</taxon>
        <taxon>Methanobacteriota</taxon>
        <taxon>Methanomada group</taxon>
        <taxon>Methanobacteria</taxon>
        <taxon>Methanobacteriales</taxon>
        <taxon>Methanobacteriaceae</taxon>
        <taxon>Methanobrevibacter</taxon>
    </lineage>
</organism>
<dbReference type="Proteomes" id="UP000323439">
    <property type="component" value="Unassembled WGS sequence"/>
</dbReference>
<sequence>MVIIKVKVLILFIVLLFSITAVGASDLNDTALIGDDSNIGASQSVFETHDDLEKYYGGSERFEVKLYDNVTYDSVVFNINNIDYTRAVVNSTASIAVNLDSGVYDITTTCPEAGESVKNKITVNPTIIADDLTKYFRNASQFEAKILDSQGKAVGANENVVFNINGVFYTRQTDANGVAHLNINLDQGKYTITTTNPVTGEKKSNSVEVLSLIESHDLTKYYKNDSQFVVKIHGAKSGEVQFNINGVFYTRPINSNGEATLNINLAPYDYVITTEYNGCRQSNIVSVLRTLKTNDLKLFYKDGSQFLAEVLDGQGKRLKGAEVEFNINGIIYHKTTDALGIARLNINLPVGLYIITSTYNGYSAANSVIVSEFIGGIFDSIGNYSAADIKRMAYEMLNDVNLSVCMPSYIGNFKWSIPLTDLNNNTLSPMIIDTLEQTIKNTLENAMGSSIPSGLTDAIESSIRSTISDAIPSSIPSALRATIENAIYNSLENTLKTAIADAVQNGIANALSDTISNAIRSSIESAVADAIKNSMANFLS</sequence>
<evidence type="ECO:0000313" key="1">
    <source>
        <dbReference type="EMBL" id="SDA67403.1"/>
    </source>
</evidence>
<gene>
    <name evidence="1" type="ORF">SAMN02910315_02080</name>
</gene>
<accession>A0A1G5XAD8</accession>
<dbReference type="Gene3D" id="2.60.40.10">
    <property type="entry name" value="Immunoglobulins"/>
    <property type="match status" value="1"/>
</dbReference>
<dbReference type="AlphaFoldDB" id="A0A1G5XAD8"/>
<dbReference type="EMBL" id="FMXB01000020">
    <property type="protein sequence ID" value="SDA67403.1"/>
    <property type="molecule type" value="Genomic_DNA"/>
</dbReference>
<keyword evidence="2" id="KW-1185">Reference proteome</keyword>
<reference evidence="1 2" key="1">
    <citation type="submission" date="2016-10" db="EMBL/GenBank/DDBJ databases">
        <authorList>
            <person name="Varghese N."/>
            <person name="Submissions S."/>
        </authorList>
    </citation>
    <scope>NUCLEOTIDE SEQUENCE [LARGE SCALE GENOMIC DNA]</scope>
    <source>
        <strain evidence="1 2">DSM 16643</strain>
    </source>
</reference>
<name>A0A1G5XAD8_9EURY</name>
<evidence type="ECO:0000313" key="2">
    <source>
        <dbReference type="Proteomes" id="UP000323439"/>
    </source>
</evidence>
<dbReference type="InterPro" id="IPR013783">
    <property type="entry name" value="Ig-like_fold"/>
</dbReference>
<protein>
    <recommendedName>
        <fullName evidence="3">Adhesin-like protein</fullName>
    </recommendedName>
</protein>
<proteinExistence type="predicted"/>
<evidence type="ECO:0008006" key="3">
    <source>
        <dbReference type="Google" id="ProtNLM"/>
    </source>
</evidence>